<dbReference type="CDD" id="cd06321">
    <property type="entry name" value="PBP1_ABC_sugar_binding-like"/>
    <property type="match status" value="1"/>
</dbReference>
<dbReference type="PANTHER" id="PTHR46847">
    <property type="entry name" value="D-ALLOSE-BINDING PERIPLASMIC PROTEIN-RELATED"/>
    <property type="match status" value="1"/>
</dbReference>
<accession>A0A2S9Q3Y9</accession>
<proteinExistence type="inferred from homology"/>
<evidence type="ECO:0000256" key="1">
    <source>
        <dbReference type="ARBA" id="ARBA00004196"/>
    </source>
</evidence>
<name>A0A2S9Q3Y9_9HYPH</name>
<dbReference type="PANTHER" id="PTHR46847:SF2">
    <property type="entry name" value="ABC TRANSPORTER SUGAR-BINDING PROTEIN"/>
    <property type="match status" value="1"/>
</dbReference>
<sequence length="318" mass="32928">MKFSRRIAGAALTGVAMTLALGLAGPASAQSLKKVGISVGSLGNPFFVATIKGITDKAKAINPSVEVTSVSSDYDLNKQFTQIDNFIAAGVNVIMLNAVDPQAILPAVKKAQAAGIVVAAFDVAAAGADVTVMTDNVKAGSEACQYIVDQLKGKGNVLIVNGPQVSSVTDRVKGCKEVFAKSPDIKVLSDDQDAKGSRDGGLAVAQSLLTRFQKVDAVFAINDPTAIGVELAAKQLNRNEFIITSVDGAPDIEVQLKSGTSMIKASASQDPYAMAGKALELGAGIIDGKKPDPNVILLDPVLITSENLANYKGWEAAR</sequence>
<dbReference type="AlphaFoldDB" id="A0A2S9Q3Y9"/>
<dbReference type="SUPFAM" id="SSF53822">
    <property type="entry name" value="Periplasmic binding protein-like I"/>
    <property type="match status" value="1"/>
</dbReference>
<dbReference type="Proteomes" id="UP000237682">
    <property type="component" value="Unassembled WGS sequence"/>
</dbReference>
<organism evidence="6 7">
    <name type="scientific">Labrys okinawensis</name>
    <dbReference type="NCBI Taxonomy" id="346911"/>
    <lineage>
        <taxon>Bacteria</taxon>
        <taxon>Pseudomonadati</taxon>
        <taxon>Pseudomonadota</taxon>
        <taxon>Alphaproteobacteria</taxon>
        <taxon>Hyphomicrobiales</taxon>
        <taxon>Xanthobacteraceae</taxon>
        <taxon>Labrys</taxon>
    </lineage>
</organism>
<dbReference type="InterPro" id="IPR025997">
    <property type="entry name" value="SBP_2_dom"/>
</dbReference>
<comment type="similarity">
    <text evidence="2">Belongs to the bacterial solute-binding protein 2 family.</text>
</comment>
<evidence type="ECO:0000256" key="4">
    <source>
        <dbReference type="SAM" id="SignalP"/>
    </source>
</evidence>
<dbReference type="RefSeq" id="WP_105865500.1">
    <property type="nucleotide sequence ID" value="NZ_PUEJ01000016.1"/>
</dbReference>
<feature type="chain" id="PRO_5015573308" evidence="4">
    <location>
        <begin position="30"/>
        <end position="318"/>
    </location>
</feature>
<dbReference type="InterPro" id="IPR028082">
    <property type="entry name" value="Peripla_BP_I"/>
</dbReference>
<evidence type="ECO:0000256" key="3">
    <source>
        <dbReference type="ARBA" id="ARBA00022729"/>
    </source>
</evidence>
<dbReference type="Gene3D" id="3.40.50.2300">
    <property type="match status" value="2"/>
</dbReference>
<evidence type="ECO:0000259" key="5">
    <source>
        <dbReference type="Pfam" id="PF13407"/>
    </source>
</evidence>
<protein>
    <submittedName>
        <fullName evidence="6">ABC transporter</fullName>
    </submittedName>
</protein>
<gene>
    <name evidence="6" type="ORF">C5L14_28780</name>
</gene>
<evidence type="ECO:0000313" key="6">
    <source>
        <dbReference type="EMBL" id="PRH84073.1"/>
    </source>
</evidence>
<dbReference type="GO" id="GO:0030246">
    <property type="term" value="F:carbohydrate binding"/>
    <property type="evidence" value="ECO:0007669"/>
    <property type="project" value="UniProtKB-ARBA"/>
</dbReference>
<feature type="domain" description="Periplasmic binding protein" evidence="5">
    <location>
        <begin position="35"/>
        <end position="290"/>
    </location>
</feature>
<comment type="caution">
    <text evidence="6">The sequence shown here is derived from an EMBL/GenBank/DDBJ whole genome shotgun (WGS) entry which is preliminary data.</text>
</comment>
<dbReference type="OrthoDB" id="3837830at2"/>
<dbReference type="Pfam" id="PF13407">
    <property type="entry name" value="Peripla_BP_4"/>
    <property type="match status" value="1"/>
</dbReference>
<evidence type="ECO:0000256" key="2">
    <source>
        <dbReference type="ARBA" id="ARBA00007639"/>
    </source>
</evidence>
<keyword evidence="7" id="KW-1185">Reference proteome</keyword>
<reference evidence="6 7" key="1">
    <citation type="submission" date="2018-02" db="EMBL/GenBank/DDBJ databases">
        <title>Whole genome sequencing of endophytic bacterium.</title>
        <authorList>
            <person name="Eedara R."/>
            <person name="Podile A.R."/>
        </authorList>
    </citation>
    <scope>NUCLEOTIDE SEQUENCE [LARGE SCALE GENOMIC DNA]</scope>
    <source>
        <strain evidence="6 7">RP1T</strain>
    </source>
</reference>
<evidence type="ECO:0000313" key="7">
    <source>
        <dbReference type="Proteomes" id="UP000237682"/>
    </source>
</evidence>
<dbReference type="GO" id="GO:0030313">
    <property type="term" value="C:cell envelope"/>
    <property type="evidence" value="ECO:0007669"/>
    <property type="project" value="UniProtKB-SubCell"/>
</dbReference>
<comment type="subcellular location">
    <subcellularLocation>
        <location evidence="1">Cell envelope</location>
    </subcellularLocation>
</comment>
<keyword evidence="3 4" id="KW-0732">Signal</keyword>
<dbReference type="EMBL" id="PUEJ01000016">
    <property type="protein sequence ID" value="PRH84073.1"/>
    <property type="molecule type" value="Genomic_DNA"/>
</dbReference>
<feature type="signal peptide" evidence="4">
    <location>
        <begin position="1"/>
        <end position="29"/>
    </location>
</feature>